<evidence type="ECO:0000259" key="6">
    <source>
        <dbReference type="Pfam" id="PF13664"/>
    </source>
</evidence>
<sequence>MAWLTRFLTAVAFFAIGVVFSPETFGSKSDGQHSQLLLSSLKLAHLLCFSTAWGAALWVTFIGGIIMFNNMHSLGICLGISLETYRARCFQHTFPWWECAVLCSGSRVFWKTSGSTEKYQLGFLLASFAFNLSNLVIFTPMTIEVQTISFYNCLQSVQELHLLDLIDLLCFVILFVSNDETKAQDRERSKYLGGSWVDEEPRSCEEKSEACSDEQEIRDDPWDCLSSLANIFSFGSHALHSWYLAGKLNL</sequence>
<dbReference type="InterPro" id="IPR053009">
    <property type="entry name" value="Xanthocillin_Biosynth-Assoc"/>
</dbReference>
<dbReference type="Proteomes" id="UP000298416">
    <property type="component" value="Unassembled WGS sequence"/>
</dbReference>
<evidence type="ECO:0000256" key="5">
    <source>
        <dbReference type="SAM" id="Phobius"/>
    </source>
</evidence>
<evidence type="ECO:0000256" key="1">
    <source>
        <dbReference type="ARBA" id="ARBA00004370"/>
    </source>
</evidence>
<comment type="caution">
    <text evidence="7">The sequence shown here is derived from an EMBL/GenBank/DDBJ whole genome shotgun (WGS) entry which is preliminary data.</text>
</comment>
<dbReference type="AlphaFoldDB" id="A0A8X8XLS6"/>
<evidence type="ECO:0000313" key="8">
    <source>
        <dbReference type="Proteomes" id="UP000298416"/>
    </source>
</evidence>
<dbReference type="PANTHER" id="PTHR23241">
    <property type="entry name" value="LATE EMBRYOGENESIS ABUNDANT PLANTS LEA-RELATED"/>
    <property type="match status" value="1"/>
</dbReference>
<dbReference type="GO" id="GO:0016020">
    <property type="term" value="C:membrane"/>
    <property type="evidence" value="ECO:0007669"/>
    <property type="project" value="UniProtKB-SubCell"/>
</dbReference>
<evidence type="ECO:0000313" key="7">
    <source>
        <dbReference type="EMBL" id="KAG6415249.1"/>
    </source>
</evidence>
<keyword evidence="2 5" id="KW-0812">Transmembrane</keyword>
<feature type="domain" description="TMEM205-like" evidence="6">
    <location>
        <begin position="47"/>
        <end position="146"/>
    </location>
</feature>
<organism evidence="7">
    <name type="scientific">Salvia splendens</name>
    <name type="common">Scarlet sage</name>
    <dbReference type="NCBI Taxonomy" id="180675"/>
    <lineage>
        <taxon>Eukaryota</taxon>
        <taxon>Viridiplantae</taxon>
        <taxon>Streptophyta</taxon>
        <taxon>Embryophyta</taxon>
        <taxon>Tracheophyta</taxon>
        <taxon>Spermatophyta</taxon>
        <taxon>Magnoliopsida</taxon>
        <taxon>eudicotyledons</taxon>
        <taxon>Gunneridae</taxon>
        <taxon>Pentapetalae</taxon>
        <taxon>asterids</taxon>
        <taxon>lamiids</taxon>
        <taxon>Lamiales</taxon>
        <taxon>Lamiaceae</taxon>
        <taxon>Nepetoideae</taxon>
        <taxon>Mentheae</taxon>
        <taxon>Salviinae</taxon>
        <taxon>Salvia</taxon>
        <taxon>Salvia subgen. Calosphace</taxon>
        <taxon>core Calosphace</taxon>
    </lineage>
</organism>
<feature type="transmembrane region" description="Helical" evidence="5">
    <location>
        <begin position="121"/>
        <end position="140"/>
    </location>
</feature>
<reference evidence="7" key="1">
    <citation type="submission" date="2018-01" db="EMBL/GenBank/DDBJ databases">
        <authorList>
            <person name="Mao J.F."/>
        </authorList>
    </citation>
    <scope>NUCLEOTIDE SEQUENCE</scope>
    <source>
        <strain evidence="7">Huo1</strain>
        <tissue evidence="7">Leaf</tissue>
    </source>
</reference>
<dbReference type="InterPro" id="IPR025423">
    <property type="entry name" value="TMEM205-like"/>
</dbReference>
<gene>
    <name evidence="7" type="ORF">SASPL_122655</name>
</gene>
<keyword evidence="3 5" id="KW-1133">Transmembrane helix</keyword>
<dbReference type="Pfam" id="PF13664">
    <property type="entry name" value="DUF4149"/>
    <property type="match status" value="1"/>
</dbReference>
<reference evidence="7" key="2">
    <citation type="submission" date="2020-08" db="EMBL/GenBank/DDBJ databases">
        <title>Plant Genome Project.</title>
        <authorList>
            <person name="Zhang R.-G."/>
        </authorList>
    </citation>
    <scope>NUCLEOTIDE SEQUENCE</scope>
    <source>
        <strain evidence="7">Huo1</strain>
        <tissue evidence="7">Leaf</tissue>
    </source>
</reference>
<keyword evidence="4 5" id="KW-0472">Membrane</keyword>
<dbReference type="EMBL" id="PNBA02000008">
    <property type="protein sequence ID" value="KAG6415249.1"/>
    <property type="molecule type" value="Genomic_DNA"/>
</dbReference>
<keyword evidence="8" id="KW-1185">Reference proteome</keyword>
<evidence type="ECO:0000256" key="3">
    <source>
        <dbReference type="ARBA" id="ARBA00022989"/>
    </source>
</evidence>
<evidence type="ECO:0000256" key="4">
    <source>
        <dbReference type="ARBA" id="ARBA00023136"/>
    </source>
</evidence>
<feature type="transmembrane region" description="Helical" evidence="5">
    <location>
        <begin position="42"/>
        <end position="68"/>
    </location>
</feature>
<accession>A0A8X8XLS6</accession>
<protein>
    <recommendedName>
        <fullName evidence="6">TMEM205-like domain-containing protein</fullName>
    </recommendedName>
</protein>
<name>A0A8X8XLS6_SALSN</name>
<comment type="subcellular location">
    <subcellularLocation>
        <location evidence="1">Membrane</location>
    </subcellularLocation>
</comment>
<proteinExistence type="predicted"/>
<evidence type="ECO:0000256" key="2">
    <source>
        <dbReference type="ARBA" id="ARBA00022692"/>
    </source>
</evidence>
<dbReference type="PANTHER" id="PTHR23241:SF102">
    <property type="entry name" value="LD23009P"/>
    <property type="match status" value="1"/>
</dbReference>